<feature type="domain" description="HTH OST-type" evidence="1">
    <location>
        <begin position="166"/>
        <end position="239"/>
    </location>
</feature>
<dbReference type="EMBL" id="CP127221">
    <property type="protein sequence ID" value="WIW94851.1"/>
    <property type="molecule type" value="Genomic_DNA"/>
</dbReference>
<dbReference type="PANTHER" id="PTHR35811:SF1">
    <property type="entry name" value="HTH OST-TYPE DOMAIN-CONTAINING PROTEIN"/>
    <property type="match status" value="1"/>
</dbReference>
<dbReference type="Pfam" id="PF12872">
    <property type="entry name" value="OST-HTH"/>
    <property type="match status" value="1"/>
</dbReference>
<gene>
    <name evidence="2" type="ORF">QQX03_07665</name>
</gene>
<dbReference type="AlphaFoldDB" id="A0A9Y2B6I7"/>
<sequence length="239" mass="26895">MSKPVNIAQLIDADNTTPERIDPALTVMAELVQVNIWHAYGDFPKNNLAKWDKITNKFGICPQQQFNVCKGKNATDMAITIDAIDLLYQGKVDGFGIMTADSDFAPLVTRLRQDGILAHGFGKAKTQQVFKSVYTRFIEFMKLITNYKSEVAAQDKDGNFLGSEGLDTKLMELITAVYSDAEGDEKGYANLSHLGQIAGNRSSFDVRNHGFKSVNEMFDALDNFKVERRENHVYLKRRR</sequence>
<protein>
    <submittedName>
        <fullName evidence="2">NYN domain-containing protein</fullName>
    </submittedName>
</protein>
<organism evidence="2 3">
    <name type="scientific">Altererythrobacter rubellus</name>
    <dbReference type="NCBI Taxonomy" id="2173831"/>
    <lineage>
        <taxon>Bacteria</taxon>
        <taxon>Pseudomonadati</taxon>
        <taxon>Pseudomonadota</taxon>
        <taxon>Alphaproteobacteria</taxon>
        <taxon>Sphingomonadales</taxon>
        <taxon>Erythrobacteraceae</taxon>
        <taxon>Altererythrobacter</taxon>
    </lineage>
</organism>
<dbReference type="PROSITE" id="PS51644">
    <property type="entry name" value="HTH_OST"/>
    <property type="match status" value="1"/>
</dbReference>
<dbReference type="InterPro" id="IPR021139">
    <property type="entry name" value="NYN"/>
</dbReference>
<dbReference type="Pfam" id="PF01936">
    <property type="entry name" value="NYN"/>
    <property type="match status" value="1"/>
</dbReference>
<dbReference type="KEGG" id="arue:QQX03_07665"/>
<reference evidence="2 3" key="1">
    <citation type="submission" date="2023-06" db="EMBL/GenBank/DDBJ databases">
        <title>Altererythrobacter rubellus NBRC 112769 genome.</title>
        <authorList>
            <person name="Zhang K."/>
        </authorList>
    </citation>
    <scope>NUCLEOTIDE SEQUENCE [LARGE SCALE GENOMIC DNA]</scope>
    <source>
        <strain evidence="2 3">NBRC 112769</strain>
    </source>
</reference>
<accession>A0A9Y2B6I7</accession>
<dbReference type="CDD" id="cd10146">
    <property type="entry name" value="LabA_like_C"/>
    <property type="match status" value="1"/>
</dbReference>
<evidence type="ECO:0000313" key="2">
    <source>
        <dbReference type="EMBL" id="WIW94851.1"/>
    </source>
</evidence>
<dbReference type="RefSeq" id="WP_285975167.1">
    <property type="nucleotide sequence ID" value="NZ_CP127221.1"/>
</dbReference>
<dbReference type="Proteomes" id="UP001231445">
    <property type="component" value="Chromosome"/>
</dbReference>
<evidence type="ECO:0000259" key="1">
    <source>
        <dbReference type="PROSITE" id="PS51644"/>
    </source>
</evidence>
<dbReference type="PANTHER" id="PTHR35811">
    <property type="entry name" value="SLR1870 PROTEIN"/>
    <property type="match status" value="1"/>
</dbReference>
<proteinExistence type="predicted"/>
<evidence type="ECO:0000313" key="3">
    <source>
        <dbReference type="Proteomes" id="UP001231445"/>
    </source>
</evidence>
<dbReference type="InterPro" id="IPR041966">
    <property type="entry name" value="LOTUS-like"/>
</dbReference>
<dbReference type="GO" id="GO:0004540">
    <property type="term" value="F:RNA nuclease activity"/>
    <property type="evidence" value="ECO:0007669"/>
    <property type="project" value="InterPro"/>
</dbReference>
<name>A0A9Y2B6I7_9SPHN</name>
<dbReference type="CDD" id="cd11297">
    <property type="entry name" value="PIN_LabA-like_N_1"/>
    <property type="match status" value="1"/>
</dbReference>
<keyword evidence="3" id="KW-1185">Reference proteome</keyword>
<dbReference type="Gene3D" id="3.30.420.610">
    <property type="entry name" value="LOTUS domain-like"/>
    <property type="match status" value="1"/>
</dbReference>
<dbReference type="Gene3D" id="3.40.50.1010">
    <property type="entry name" value="5'-nuclease"/>
    <property type="match status" value="1"/>
</dbReference>
<dbReference type="InterPro" id="IPR025605">
    <property type="entry name" value="OST-HTH/LOTUS_dom"/>
</dbReference>